<dbReference type="EMBL" id="JAPEUY010000002">
    <property type="protein sequence ID" value="KAJ4376180.1"/>
    <property type="molecule type" value="Genomic_DNA"/>
</dbReference>
<accession>A0A9W9CRD7</accession>
<keyword evidence="2" id="KW-1185">Reference proteome</keyword>
<sequence>MLSSMINMDYIHPLAFASASVSVYICDQIKRQRKYIADVPLSLLKRFAPDVLHLIEFDSQHSKLILLLRMQYLKHANDIEAPALTHLISHWRTNTPLVHSSIGDTVLYYRALQLLLNPQAEEIRSIIMRRLRTEPVDEVDVQIIWCSQIATTVSHEWLDALLYNLVSFKVLKKQPTGGYIELFIETELLRLDEKAYERVVSLYHKHRSALKNGTKARLSRFLRGTVRGAFRGSW</sequence>
<name>A0A9W9CRD7_9PLEO</name>
<dbReference type="Proteomes" id="UP001140560">
    <property type="component" value="Unassembled WGS sequence"/>
</dbReference>
<organism evidence="1 2">
    <name type="scientific">Neocucurbitaria cava</name>
    <dbReference type="NCBI Taxonomy" id="798079"/>
    <lineage>
        <taxon>Eukaryota</taxon>
        <taxon>Fungi</taxon>
        <taxon>Dikarya</taxon>
        <taxon>Ascomycota</taxon>
        <taxon>Pezizomycotina</taxon>
        <taxon>Dothideomycetes</taxon>
        <taxon>Pleosporomycetidae</taxon>
        <taxon>Pleosporales</taxon>
        <taxon>Pleosporineae</taxon>
        <taxon>Cucurbitariaceae</taxon>
        <taxon>Neocucurbitaria</taxon>
    </lineage>
</organism>
<evidence type="ECO:0000313" key="1">
    <source>
        <dbReference type="EMBL" id="KAJ4376180.1"/>
    </source>
</evidence>
<reference evidence="1" key="1">
    <citation type="submission" date="2022-10" db="EMBL/GenBank/DDBJ databases">
        <title>Tapping the CABI collections for fungal endophytes: first genome assemblies for Collariella, Neodidymelliopsis, Ascochyta clinopodiicola, Didymella pomorum, Didymosphaeria variabile, Neocosmospora piperis and Neocucurbitaria cava.</title>
        <authorList>
            <person name="Hill R."/>
        </authorList>
    </citation>
    <scope>NUCLEOTIDE SEQUENCE</scope>
    <source>
        <strain evidence="1">IMI 356814</strain>
    </source>
</reference>
<proteinExistence type="predicted"/>
<protein>
    <submittedName>
        <fullName evidence="1">Uncharacterized protein</fullName>
    </submittedName>
</protein>
<comment type="caution">
    <text evidence="1">The sequence shown here is derived from an EMBL/GenBank/DDBJ whole genome shotgun (WGS) entry which is preliminary data.</text>
</comment>
<gene>
    <name evidence="1" type="ORF">N0V83_001461</name>
</gene>
<dbReference type="OrthoDB" id="3766216at2759"/>
<dbReference type="AlphaFoldDB" id="A0A9W9CRD7"/>
<evidence type="ECO:0000313" key="2">
    <source>
        <dbReference type="Proteomes" id="UP001140560"/>
    </source>
</evidence>